<dbReference type="PROSITE" id="PS51257">
    <property type="entry name" value="PROKAR_LIPOPROTEIN"/>
    <property type="match status" value="1"/>
</dbReference>
<keyword evidence="1" id="KW-0812">Transmembrane</keyword>
<name>A0A4R3KMM9_9SPHI</name>
<keyword evidence="1" id="KW-1133">Transmembrane helix</keyword>
<gene>
    <name evidence="2" type="ORF">EDD80_11323</name>
</gene>
<dbReference type="AlphaFoldDB" id="A0A4R3KMM9"/>
<protein>
    <recommendedName>
        <fullName evidence="4">Stationary phase survival protein SurE</fullName>
    </recommendedName>
</protein>
<evidence type="ECO:0000256" key="1">
    <source>
        <dbReference type="SAM" id="Phobius"/>
    </source>
</evidence>
<dbReference type="Proteomes" id="UP000295807">
    <property type="component" value="Unassembled WGS sequence"/>
</dbReference>
<dbReference type="RefSeq" id="WP_132130282.1">
    <property type="nucleotide sequence ID" value="NZ_CP042432.1"/>
</dbReference>
<keyword evidence="1" id="KW-0472">Membrane</keyword>
<dbReference type="OrthoDB" id="797879at2"/>
<comment type="caution">
    <text evidence="2">The sequence shown here is derived from an EMBL/GenBank/DDBJ whole genome shotgun (WGS) entry which is preliminary data.</text>
</comment>
<dbReference type="EMBL" id="SMAD01000013">
    <property type="protein sequence ID" value="TCS85287.1"/>
    <property type="molecule type" value="Genomic_DNA"/>
</dbReference>
<evidence type="ECO:0008006" key="4">
    <source>
        <dbReference type="Google" id="ProtNLM"/>
    </source>
</evidence>
<organism evidence="2 3">
    <name type="scientific">Anseongella ginsenosidimutans</name>
    <dbReference type="NCBI Taxonomy" id="496056"/>
    <lineage>
        <taxon>Bacteria</taxon>
        <taxon>Pseudomonadati</taxon>
        <taxon>Bacteroidota</taxon>
        <taxon>Sphingobacteriia</taxon>
        <taxon>Sphingobacteriales</taxon>
        <taxon>Sphingobacteriaceae</taxon>
        <taxon>Anseongella</taxon>
    </lineage>
</organism>
<evidence type="ECO:0000313" key="3">
    <source>
        <dbReference type="Proteomes" id="UP000295807"/>
    </source>
</evidence>
<feature type="transmembrane region" description="Helical" evidence="1">
    <location>
        <begin position="40"/>
        <end position="57"/>
    </location>
</feature>
<reference evidence="2 3" key="1">
    <citation type="submission" date="2019-03" db="EMBL/GenBank/DDBJ databases">
        <title>Genomic Encyclopedia of Type Strains, Phase IV (KMG-IV): sequencing the most valuable type-strain genomes for metagenomic binning, comparative biology and taxonomic classification.</title>
        <authorList>
            <person name="Goeker M."/>
        </authorList>
    </citation>
    <scope>NUCLEOTIDE SEQUENCE [LARGE SCALE GENOMIC DNA]</scope>
    <source>
        <strain evidence="2 3">DSM 21100</strain>
    </source>
</reference>
<keyword evidence="3" id="KW-1185">Reference proteome</keyword>
<sequence>MFKRNNMYMGVALGACLPALAIVLVELLKLEIRTGMRESTIYMICIGLNALLFRQFFKAGKEDTARGVLLVTFMYALVFFIYKM</sequence>
<evidence type="ECO:0000313" key="2">
    <source>
        <dbReference type="EMBL" id="TCS85287.1"/>
    </source>
</evidence>
<accession>A0A4R3KMM9</accession>
<proteinExistence type="predicted"/>
<feature type="transmembrane region" description="Helical" evidence="1">
    <location>
        <begin position="64"/>
        <end position="82"/>
    </location>
</feature>